<dbReference type="EMBL" id="MU153203">
    <property type="protein sequence ID" value="KAF9439887.1"/>
    <property type="molecule type" value="Genomic_DNA"/>
</dbReference>
<dbReference type="OrthoDB" id="163438at2759"/>
<gene>
    <name evidence="2" type="ORF">P691DRAFT_768652</name>
</gene>
<keyword evidence="3" id="KW-1185">Reference proteome</keyword>
<feature type="signal peptide" evidence="1">
    <location>
        <begin position="1"/>
        <end position="17"/>
    </location>
</feature>
<accession>A0A9P5WY61</accession>
<sequence>MHRHSAILILATSFLHTRPWYSPAFSTSIGDIVNSLFLDKGKFHSSLRKLHSVVSVPSAEHPNQPLEVYHQSFSDFIQQVCHTGEFGITEADIMKTWWKCITEWCCILDHRKKTGEGHSMEAVSGAMKWPNQHSQERYDKLPAAAFQQIWSSSSDEIISAIIDNIHSVGFSHLWLWLGGDGLSEMIFKLNSQQEKNISQTATHCKVLRVEPHYPIDTELLLKYHSLLGVYHVAKADFDWAISKGQNQWSYYPRSMDCDHKHMQFMAKAVWHPHAMYFFFGHGAATKLVIMYQEQMEPQEYLREAFDQIGQASSISQSLISQHLGLLSAIHNSKPWGDRKLGAGKPSLIHIIPRISFSLENLIT</sequence>
<reference evidence="2" key="1">
    <citation type="submission" date="2020-11" db="EMBL/GenBank/DDBJ databases">
        <authorList>
            <consortium name="DOE Joint Genome Institute"/>
            <person name="Ahrendt S."/>
            <person name="Riley R."/>
            <person name="Andreopoulos W."/>
            <person name="Labutti K."/>
            <person name="Pangilinan J."/>
            <person name="Ruiz-Duenas F.J."/>
            <person name="Barrasa J.M."/>
            <person name="Sanchez-Garcia M."/>
            <person name="Camarero S."/>
            <person name="Miyauchi S."/>
            <person name="Serrano A."/>
            <person name="Linde D."/>
            <person name="Babiker R."/>
            <person name="Drula E."/>
            <person name="Ayuso-Fernandez I."/>
            <person name="Pacheco R."/>
            <person name="Padilla G."/>
            <person name="Ferreira P."/>
            <person name="Barriuso J."/>
            <person name="Kellner H."/>
            <person name="Castanera R."/>
            <person name="Alfaro M."/>
            <person name="Ramirez L."/>
            <person name="Pisabarro A.G."/>
            <person name="Kuo A."/>
            <person name="Tritt A."/>
            <person name="Lipzen A."/>
            <person name="He G."/>
            <person name="Yan M."/>
            <person name="Ng V."/>
            <person name="Cullen D."/>
            <person name="Martin F."/>
            <person name="Rosso M.-N."/>
            <person name="Henrissat B."/>
            <person name="Hibbett D."/>
            <person name="Martinez A.T."/>
            <person name="Grigoriev I.V."/>
        </authorList>
    </citation>
    <scope>NUCLEOTIDE SEQUENCE</scope>
    <source>
        <strain evidence="2">MF-IS2</strain>
    </source>
</reference>
<evidence type="ECO:0000313" key="2">
    <source>
        <dbReference type="EMBL" id="KAF9439887.1"/>
    </source>
</evidence>
<evidence type="ECO:0000313" key="3">
    <source>
        <dbReference type="Proteomes" id="UP000807342"/>
    </source>
</evidence>
<feature type="chain" id="PRO_5040344372" evidence="1">
    <location>
        <begin position="18"/>
        <end position="363"/>
    </location>
</feature>
<evidence type="ECO:0000256" key="1">
    <source>
        <dbReference type="SAM" id="SignalP"/>
    </source>
</evidence>
<keyword evidence="1" id="KW-0732">Signal</keyword>
<proteinExistence type="predicted"/>
<dbReference type="Proteomes" id="UP000807342">
    <property type="component" value="Unassembled WGS sequence"/>
</dbReference>
<dbReference type="AlphaFoldDB" id="A0A9P5WY61"/>
<name>A0A9P5WY61_9AGAR</name>
<organism evidence="2 3">
    <name type="scientific">Macrolepiota fuliginosa MF-IS2</name>
    <dbReference type="NCBI Taxonomy" id="1400762"/>
    <lineage>
        <taxon>Eukaryota</taxon>
        <taxon>Fungi</taxon>
        <taxon>Dikarya</taxon>
        <taxon>Basidiomycota</taxon>
        <taxon>Agaricomycotina</taxon>
        <taxon>Agaricomycetes</taxon>
        <taxon>Agaricomycetidae</taxon>
        <taxon>Agaricales</taxon>
        <taxon>Agaricineae</taxon>
        <taxon>Agaricaceae</taxon>
        <taxon>Macrolepiota</taxon>
    </lineage>
</organism>
<comment type="caution">
    <text evidence="2">The sequence shown here is derived from an EMBL/GenBank/DDBJ whole genome shotgun (WGS) entry which is preliminary data.</text>
</comment>
<protein>
    <submittedName>
        <fullName evidence="2">Uncharacterized protein</fullName>
    </submittedName>
</protein>